<feature type="transmembrane region" description="Helical" evidence="6">
    <location>
        <begin position="222"/>
        <end position="242"/>
    </location>
</feature>
<keyword evidence="5 6" id="KW-0472">Membrane</keyword>
<organism evidence="8 9">
    <name type="scientific">Corynebacterium stercoris</name>
    <dbReference type="NCBI Taxonomy" id="2943490"/>
    <lineage>
        <taxon>Bacteria</taxon>
        <taxon>Bacillati</taxon>
        <taxon>Actinomycetota</taxon>
        <taxon>Actinomycetes</taxon>
        <taxon>Mycobacteriales</taxon>
        <taxon>Corynebacteriaceae</taxon>
        <taxon>Corynebacterium</taxon>
    </lineage>
</organism>
<keyword evidence="6" id="KW-1003">Cell membrane</keyword>
<accession>A0ABT1FYE8</accession>
<keyword evidence="9" id="KW-1185">Reference proteome</keyword>
<name>A0ABT1FYE8_9CORY</name>
<dbReference type="PROSITE" id="PS50895">
    <property type="entry name" value="SURF1"/>
    <property type="match status" value="1"/>
</dbReference>
<evidence type="ECO:0000256" key="6">
    <source>
        <dbReference type="RuleBase" id="RU363076"/>
    </source>
</evidence>
<dbReference type="InterPro" id="IPR002994">
    <property type="entry name" value="Surf1/Shy1"/>
</dbReference>
<reference evidence="8" key="1">
    <citation type="submission" date="2022-05" db="EMBL/GenBank/DDBJ databases">
        <title>Corynebacterium sp. TA-R-1 sp. nov., isolated from human feces.</title>
        <authorList>
            <person name="Shamsuzzaman M."/>
            <person name="Dahal R.H."/>
        </authorList>
    </citation>
    <scope>NUCLEOTIDE SEQUENCE</scope>
    <source>
        <strain evidence="8">TA-R-1</strain>
    </source>
</reference>
<evidence type="ECO:0000256" key="5">
    <source>
        <dbReference type="ARBA" id="ARBA00023136"/>
    </source>
</evidence>
<evidence type="ECO:0000256" key="2">
    <source>
        <dbReference type="ARBA" id="ARBA00007165"/>
    </source>
</evidence>
<evidence type="ECO:0000256" key="1">
    <source>
        <dbReference type="ARBA" id="ARBA00004370"/>
    </source>
</evidence>
<dbReference type="PANTHER" id="PTHR23427:SF2">
    <property type="entry name" value="SURFEIT LOCUS PROTEIN 1"/>
    <property type="match status" value="1"/>
</dbReference>
<feature type="compositionally biased region" description="Polar residues" evidence="7">
    <location>
        <begin position="281"/>
        <end position="298"/>
    </location>
</feature>
<proteinExistence type="inferred from homology"/>
<evidence type="ECO:0000256" key="7">
    <source>
        <dbReference type="SAM" id="MobiDB-lite"/>
    </source>
</evidence>
<evidence type="ECO:0000256" key="4">
    <source>
        <dbReference type="ARBA" id="ARBA00022989"/>
    </source>
</evidence>
<protein>
    <recommendedName>
        <fullName evidence="6">SURF1-like protein</fullName>
    </recommendedName>
</protein>
<evidence type="ECO:0000313" key="8">
    <source>
        <dbReference type="EMBL" id="MCP1386791.1"/>
    </source>
</evidence>
<evidence type="ECO:0000256" key="3">
    <source>
        <dbReference type="ARBA" id="ARBA00022692"/>
    </source>
</evidence>
<dbReference type="Proteomes" id="UP001204000">
    <property type="component" value="Unassembled WGS sequence"/>
</dbReference>
<sequence length="312" mass="34465">MSTQPAEKPWWRTFLTPGWVIAALLIAAFSYFAFTVLAPWQLDKNERLEQRNEHIVEAFDQDPVPLSSVLRADGSLSPDDEWTRVTATGRFTGPDVLLRLRPVDRTPAFQVLTPFTLDNGETLLVNRGWVPARDSTKVPDFAAAPGSVVTLTGMLRLDEGIHPTAPMQDQGYQMVYSISPGQIGELTGTDMLSPYLQLLGGEPGVLEPIPLPQLETGNHLSYGLQWIAFGILAPAGLIYFIAAETRERRRYREEQEQLLLADASPTPAGPAPEPAAAEANVGTQGPAQRSRYGQTRRNPWSGAYDKEQERSR</sequence>
<dbReference type="Pfam" id="PF02104">
    <property type="entry name" value="SURF1"/>
    <property type="match status" value="1"/>
</dbReference>
<feature type="region of interest" description="Disordered" evidence="7">
    <location>
        <begin position="260"/>
        <end position="312"/>
    </location>
</feature>
<dbReference type="CDD" id="cd06662">
    <property type="entry name" value="SURF1"/>
    <property type="match status" value="1"/>
</dbReference>
<comment type="caution">
    <text evidence="8">The sequence shown here is derived from an EMBL/GenBank/DDBJ whole genome shotgun (WGS) entry which is preliminary data.</text>
</comment>
<comment type="subcellular location">
    <subcellularLocation>
        <location evidence="6">Cell membrane</location>
        <topology evidence="6">Multi-pass membrane protein</topology>
    </subcellularLocation>
    <subcellularLocation>
        <location evidence="1">Membrane</location>
    </subcellularLocation>
</comment>
<dbReference type="PANTHER" id="PTHR23427">
    <property type="entry name" value="SURFEIT LOCUS PROTEIN"/>
    <property type="match status" value="1"/>
</dbReference>
<dbReference type="EMBL" id="JAMFTQ010000001">
    <property type="protein sequence ID" value="MCP1386791.1"/>
    <property type="molecule type" value="Genomic_DNA"/>
</dbReference>
<dbReference type="RefSeq" id="WP_253575519.1">
    <property type="nucleotide sequence ID" value="NZ_JAMFTQ010000001.1"/>
</dbReference>
<evidence type="ECO:0000313" key="9">
    <source>
        <dbReference type="Proteomes" id="UP001204000"/>
    </source>
</evidence>
<gene>
    <name evidence="8" type="ORF">M5J20_01055</name>
</gene>
<comment type="similarity">
    <text evidence="2 6">Belongs to the SURF1 family.</text>
</comment>
<keyword evidence="3 6" id="KW-0812">Transmembrane</keyword>
<dbReference type="InterPro" id="IPR045214">
    <property type="entry name" value="Surf1/Surf4"/>
</dbReference>
<feature type="transmembrane region" description="Helical" evidence="6">
    <location>
        <begin position="20"/>
        <end position="42"/>
    </location>
</feature>
<keyword evidence="4 6" id="KW-1133">Transmembrane helix</keyword>